<accession>A0AA40JQ27</accession>
<dbReference type="Proteomes" id="UP000032274">
    <property type="component" value="Unassembled WGS sequence"/>
</dbReference>
<evidence type="ECO:0000313" key="3">
    <source>
        <dbReference type="Proteomes" id="UP000032274"/>
    </source>
</evidence>
<feature type="non-terminal residue" evidence="2">
    <location>
        <position position="167"/>
    </location>
</feature>
<protein>
    <submittedName>
        <fullName evidence="2">Uncharacterized protein</fullName>
    </submittedName>
</protein>
<comment type="caution">
    <text evidence="2">The sequence shown here is derived from an EMBL/GenBank/DDBJ whole genome shotgun (WGS) entry which is preliminary data.</text>
</comment>
<sequence>GGRAARPSEDADWRDVGAVGGVGAIVGAEILRRVRRERRVRPAGLRLEGGELRDGRAGDRRQAGALEQIGRLAVPGREQRGAHRAGPLALRAEHIGVDDQRIVRAEQIGDRDERRVDRGNGGRRGRCGRRGGVPGQHVHRRACGPHLRGGGLRLRGKLHHQLQRAGA</sequence>
<proteinExistence type="predicted"/>
<feature type="region of interest" description="Disordered" evidence="1">
    <location>
        <begin position="114"/>
        <end position="139"/>
    </location>
</feature>
<evidence type="ECO:0000256" key="1">
    <source>
        <dbReference type="SAM" id="MobiDB-lite"/>
    </source>
</evidence>
<gene>
    <name evidence="2" type="ORF">QU38_02265</name>
</gene>
<reference evidence="2 3" key="1">
    <citation type="submission" date="2015-01" db="EMBL/GenBank/DDBJ databases">
        <title>Characterization of Swiss Staphylococcus aureus strains involved in food poisoning.</title>
        <authorList>
            <person name="Crovadore J."/>
            <person name="Chablais R."/>
            <person name="Tonacini J."/>
            <person name="Schnyder B."/>
            <person name="Lefort F."/>
        </authorList>
    </citation>
    <scope>NUCLEOTIDE SEQUENCE [LARGE SCALE GENOMIC DNA]</scope>
    <source>
        <strain evidence="2 3">SA-120</strain>
    </source>
</reference>
<dbReference type="AlphaFoldDB" id="A0AA40JQ27"/>
<organism evidence="2 3">
    <name type="scientific">Staphylococcus aureus</name>
    <dbReference type="NCBI Taxonomy" id="1280"/>
    <lineage>
        <taxon>Bacteria</taxon>
        <taxon>Bacillati</taxon>
        <taxon>Bacillota</taxon>
        <taxon>Bacilli</taxon>
        <taxon>Bacillales</taxon>
        <taxon>Staphylococcaceae</taxon>
        <taxon>Staphylococcus</taxon>
    </lineage>
</organism>
<feature type="non-terminal residue" evidence="2">
    <location>
        <position position="1"/>
    </location>
</feature>
<dbReference type="EMBL" id="JXIG01000488">
    <property type="protein sequence ID" value="KIU01305.1"/>
    <property type="molecule type" value="Genomic_DNA"/>
</dbReference>
<evidence type="ECO:0000313" key="2">
    <source>
        <dbReference type="EMBL" id="KIU01305.1"/>
    </source>
</evidence>
<name>A0AA40JQ27_STAAU</name>